<evidence type="ECO:0000256" key="1">
    <source>
        <dbReference type="SAM" id="Phobius"/>
    </source>
</evidence>
<comment type="caution">
    <text evidence="3">The sequence shown here is derived from an EMBL/GenBank/DDBJ whole genome shotgun (WGS) entry which is preliminary data.</text>
</comment>
<dbReference type="GO" id="GO:0000155">
    <property type="term" value="F:phosphorelay sensor kinase activity"/>
    <property type="evidence" value="ECO:0007669"/>
    <property type="project" value="InterPro"/>
</dbReference>
<dbReference type="Pfam" id="PF07494">
    <property type="entry name" value="Reg_prop"/>
    <property type="match status" value="1"/>
</dbReference>
<keyword evidence="4" id="KW-1185">Reference proteome</keyword>
<dbReference type="GO" id="GO:0016020">
    <property type="term" value="C:membrane"/>
    <property type="evidence" value="ECO:0007669"/>
    <property type="project" value="InterPro"/>
</dbReference>
<keyword evidence="1" id="KW-0472">Membrane</keyword>
<dbReference type="PANTHER" id="PTHR34220:SF7">
    <property type="entry name" value="SENSOR HISTIDINE KINASE YPDA"/>
    <property type="match status" value="1"/>
</dbReference>
<dbReference type="InterPro" id="IPR010559">
    <property type="entry name" value="Sig_transdc_His_kin_internal"/>
</dbReference>
<proteinExistence type="predicted"/>
<reference evidence="3 4" key="1">
    <citation type="submission" date="2018-01" db="EMBL/GenBank/DDBJ databases">
        <title>A novel member of the phylum Bacteroidetes isolated from glacier ice.</title>
        <authorList>
            <person name="Liu Q."/>
            <person name="Xin Y.-H."/>
        </authorList>
    </citation>
    <scope>NUCLEOTIDE SEQUENCE [LARGE SCALE GENOMIC DNA]</scope>
    <source>
        <strain evidence="3 4">RB1R16</strain>
    </source>
</reference>
<dbReference type="Gene3D" id="3.30.565.10">
    <property type="entry name" value="Histidine kinase-like ATPase, C-terminal domain"/>
    <property type="match status" value="1"/>
</dbReference>
<evidence type="ECO:0000313" key="3">
    <source>
        <dbReference type="EMBL" id="PQJ12909.1"/>
    </source>
</evidence>
<dbReference type="InterPro" id="IPR011110">
    <property type="entry name" value="Reg_prop"/>
</dbReference>
<dbReference type="InterPro" id="IPR050640">
    <property type="entry name" value="Bact_2-comp_sensor_kinase"/>
</dbReference>
<dbReference type="SUPFAM" id="SSF55874">
    <property type="entry name" value="ATPase domain of HSP90 chaperone/DNA topoisomerase II/histidine kinase"/>
    <property type="match status" value="1"/>
</dbReference>
<evidence type="ECO:0000313" key="4">
    <source>
        <dbReference type="Proteomes" id="UP000239872"/>
    </source>
</evidence>
<dbReference type="InterPro" id="IPR013783">
    <property type="entry name" value="Ig-like_fold"/>
</dbReference>
<dbReference type="Gene3D" id="2.60.40.10">
    <property type="entry name" value="Immunoglobulins"/>
    <property type="match status" value="1"/>
</dbReference>
<organism evidence="3 4">
    <name type="scientific">Flavipsychrobacter stenotrophus</name>
    <dbReference type="NCBI Taxonomy" id="2077091"/>
    <lineage>
        <taxon>Bacteria</taxon>
        <taxon>Pseudomonadati</taxon>
        <taxon>Bacteroidota</taxon>
        <taxon>Chitinophagia</taxon>
        <taxon>Chitinophagales</taxon>
        <taxon>Chitinophagaceae</taxon>
        <taxon>Flavipsychrobacter</taxon>
    </lineage>
</organism>
<dbReference type="EMBL" id="PPSL01000001">
    <property type="protein sequence ID" value="PQJ12909.1"/>
    <property type="molecule type" value="Genomic_DNA"/>
</dbReference>
<dbReference type="Proteomes" id="UP000239872">
    <property type="component" value="Unassembled WGS sequence"/>
</dbReference>
<accession>A0A2S7T126</accession>
<dbReference type="SUPFAM" id="SSF63829">
    <property type="entry name" value="Calcium-dependent phosphotriesterase"/>
    <property type="match status" value="1"/>
</dbReference>
<dbReference type="AlphaFoldDB" id="A0A2S7T126"/>
<dbReference type="PANTHER" id="PTHR34220">
    <property type="entry name" value="SENSOR HISTIDINE KINASE YPDA"/>
    <property type="match status" value="1"/>
</dbReference>
<evidence type="ECO:0000259" key="2">
    <source>
        <dbReference type="Pfam" id="PF06580"/>
    </source>
</evidence>
<gene>
    <name evidence="3" type="ORF">CJD36_003955</name>
</gene>
<dbReference type="Gene3D" id="2.130.10.10">
    <property type="entry name" value="YVTN repeat-like/Quinoprotein amine dehydrogenase"/>
    <property type="match status" value="1"/>
</dbReference>
<sequence>MFIAGSKGQESSRFKINIYNDLPSNNVYNLSVDHLGYLWIATDKGVVKYNGYNLTTFDLNKGFINKDTWNLFEDKKGRMWLFSISDNLTYIYNNVAHKVVTPPDMGVFYPHGIYDYKGGIAFITSFTNRPEQLFCFIRNDSVVYTQKITKYGEVITLDKNNRLITFGSDGNFYSLEVTEKGVTATVIGKVKNYDGNITDLLAHIHEARYGTIGRCFFSYEYNKNYLEILDPADQTYRRQILDSTGNIKLIGGSITRITAITDHNIFYFDSAARVVNKIAIDTGIDRSNRNKITFELNDSFWHRIFATNAQGVIFLNHNDTFFHKKIADMDDAKFLGRVSDSVGFWYNEGTGTLYKIVNGAVVKEKDTHIMEASKIVPFDDSRSILLNKLHTYIIDNNSLDATELGIGGGRDAIVYDKTSMLAISNIKGFTKTTIDGDKLSTYRVEQNRYDGIAYDSLRQMFAVYNNRRILLFKDNKILYTIDRAALEKRTINNIKKIIIENKYGNIFIQENDRLIYLTDLLKPYHSLFDNYILDNAKIYLHRDLIIASDAFGILFSKIEGPGKFSSPVLYPNSKGMQYKFVYNLHVSGNMVLLKTDKGIFSIPLPDFGNYDSSIKTTFLDHKMTVSYNGYVSGVGINDTLNLQKKYRKLVFDVINPSGYGTVKYRYRLKGEQTAWVELDNDELLLPKMIPGRYYTLSIVANDKQWRSNVIDIVIYAVPEWYEKTTIQRVLWLSGFFLLIGAIYFIVTVTKRIVTKNEAQKNAKLELELKSVYSQINPHFIFNSLTAALYFIKTGKLDDAYNHIYKFSHLLRSYIKSSRNRLVTIGEEVKNLTNYIELQQARFKNKFDFSIIVDTTVKTNTNIPSLLLQPIVENAINHGLMPKTEKGNLLIQFKLNDETGMLICSIEDDGVGRLQPKKQDEDHFIKEESYGNELIKDLIDIFNKYEKMKIEIEYIDKQFPSTGTIVQLRIKSLS</sequence>
<feature type="transmembrane region" description="Helical" evidence="1">
    <location>
        <begin position="729"/>
        <end position="746"/>
    </location>
</feature>
<dbReference type="InterPro" id="IPR015943">
    <property type="entry name" value="WD40/YVTN_repeat-like_dom_sf"/>
</dbReference>
<feature type="domain" description="Signal transduction histidine kinase internal region" evidence="2">
    <location>
        <begin position="767"/>
        <end position="846"/>
    </location>
</feature>
<dbReference type="InterPro" id="IPR036890">
    <property type="entry name" value="HATPase_C_sf"/>
</dbReference>
<keyword evidence="1" id="KW-0812">Transmembrane</keyword>
<keyword evidence="1" id="KW-1133">Transmembrane helix</keyword>
<name>A0A2S7T126_9BACT</name>
<protein>
    <recommendedName>
        <fullName evidence="2">Signal transduction histidine kinase internal region domain-containing protein</fullName>
    </recommendedName>
</protein>
<dbReference type="Pfam" id="PF06580">
    <property type="entry name" value="His_kinase"/>
    <property type="match status" value="1"/>
</dbReference>